<evidence type="ECO:0000259" key="18">
    <source>
        <dbReference type="PROSITE" id="PS51192"/>
    </source>
</evidence>
<dbReference type="SMART" id="SM00956">
    <property type="entry name" value="RQC"/>
    <property type="match status" value="1"/>
</dbReference>
<dbReference type="Proteomes" id="UP000198619">
    <property type="component" value="Unassembled WGS sequence"/>
</dbReference>
<dbReference type="Gene3D" id="1.10.10.1390">
    <property type="entry name" value="ATP-dependent DNA helicase RecQ"/>
    <property type="match status" value="1"/>
</dbReference>
<dbReference type="EMBL" id="FOKI01000001">
    <property type="protein sequence ID" value="SFA69095.1"/>
    <property type="molecule type" value="Genomic_DNA"/>
</dbReference>
<dbReference type="Pfam" id="PF00271">
    <property type="entry name" value="Helicase_C"/>
    <property type="match status" value="1"/>
</dbReference>
<keyword evidence="14" id="KW-0413">Isomerase</keyword>
<dbReference type="GO" id="GO:0005524">
    <property type="term" value="F:ATP binding"/>
    <property type="evidence" value="ECO:0007669"/>
    <property type="project" value="UniProtKB-KW"/>
</dbReference>
<dbReference type="SUPFAM" id="SSF46785">
    <property type="entry name" value="Winged helix' DNA-binding domain"/>
    <property type="match status" value="1"/>
</dbReference>
<evidence type="ECO:0000256" key="14">
    <source>
        <dbReference type="ARBA" id="ARBA00023235"/>
    </source>
</evidence>
<dbReference type="Pfam" id="PF16124">
    <property type="entry name" value="RecQ_Zn_bind"/>
    <property type="match status" value="1"/>
</dbReference>
<proteinExistence type="inferred from homology"/>
<dbReference type="InterPro" id="IPR029491">
    <property type="entry name" value="Helicase_HTH"/>
</dbReference>
<dbReference type="EC" id="5.6.2.4" evidence="16"/>
<dbReference type="InterPro" id="IPR027417">
    <property type="entry name" value="P-loop_NTPase"/>
</dbReference>
<dbReference type="InterPro" id="IPR036390">
    <property type="entry name" value="WH_DNA-bd_sf"/>
</dbReference>
<dbReference type="Pfam" id="PF09382">
    <property type="entry name" value="RQC"/>
    <property type="match status" value="1"/>
</dbReference>
<dbReference type="PROSITE" id="PS50967">
    <property type="entry name" value="HRDC"/>
    <property type="match status" value="1"/>
</dbReference>
<dbReference type="PANTHER" id="PTHR13710">
    <property type="entry name" value="DNA HELICASE RECQ FAMILY MEMBER"/>
    <property type="match status" value="1"/>
</dbReference>
<dbReference type="SMART" id="SM00487">
    <property type="entry name" value="DEXDc"/>
    <property type="match status" value="1"/>
</dbReference>
<dbReference type="Gene3D" id="3.40.50.300">
    <property type="entry name" value="P-loop containing nucleotide triphosphate hydrolases"/>
    <property type="match status" value="2"/>
</dbReference>
<keyword evidence="4" id="KW-0479">Metal-binding</keyword>
<protein>
    <recommendedName>
        <fullName evidence="16">DNA helicase RecQ</fullName>
        <ecNumber evidence="16">5.6.2.4</ecNumber>
    </recommendedName>
</protein>
<evidence type="ECO:0000256" key="1">
    <source>
        <dbReference type="ARBA" id="ARBA00001946"/>
    </source>
</evidence>
<keyword evidence="5" id="KW-0547">Nucleotide-binding</keyword>
<dbReference type="FunFam" id="3.40.50.300:FF:000296">
    <property type="entry name" value="ATP-dependent DNA helicase RecQ"/>
    <property type="match status" value="1"/>
</dbReference>
<keyword evidence="12" id="KW-0233">DNA recombination</keyword>
<evidence type="ECO:0000256" key="2">
    <source>
        <dbReference type="ARBA" id="ARBA00001947"/>
    </source>
</evidence>
<evidence type="ECO:0000256" key="11">
    <source>
        <dbReference type="ARBA" id="ARBA00023125"/>
    </source>
</evidence>
<dbReference type="InterPro" id="IPR044876">
    <property type="entry name" value="HRDC_dom_sf"/>
</dbReference>
<evidence type="ECO:0000256" key="12">
    <source>
        <dbReference type="ARBA" id="ARBA00023172"/>
    </source>
</evidence>
<dbReference type="GO" id="GO:0043138">
    <property type="term" value="F:3'-5' DNA helicase activity"/>
    <property type="evidence" value="ECO:0007669"/>
    <property type="project" value="UniProtKB-EC"/>
</dbReference>
<evidence type="ECO:0000256" key="7">
    <source>
        <dbReference type="ARBA" id="ARBA00022801"/>
    </source>
</evidence>
<evidence type="ECO:0000256" key="3">
    <source>
        <dbReference type="ARBA" id="ARBA00005446"/>
    </source>
</evidence>
<dbReference type="AlphaFoldDB" id="A0A1I0UYH3"/>
<evidence type="ECO:0000256" key="6">
    <source>
        <dbReference type="ARBA" id="ARBA00022763"/>
    </source>
</evidence>
<keyword evidence="6" id="KW-0227">DNA damage</keyword>
<dbReference type="InterPro" id="IPR004589">
    <property type="entry name" value="DNA_helicase_ATP-dep_RecQ"/>
</dbReference>
<dbReference type="STRING" id="84698.SAMN04488528_100114"/>
<dbReference type="GO" id="GO:0006281">
    <property type="term" value="P:DNA repair"/>
    <property type="evidence" value="ECO:0007669"/>
    <property type="project" value="UniProtKB-KW"/>
</dbReference>
<dbReference type="GO" id="GO:0009378">
    <property type="term" value="F:four-way junction helicase activity"/>
    <property type="evidence" value="ECO:0007669"/>
    <property type="project" value="TreeGrafter"/>
</dbReference>
<dbReference type="GO" id="GO:0009432">
    <property type="term" value="P:SOS response"/>
    <property type="evidence" value="ECO:0007669"/>
    <property type="project" value="UniProtKB-UniRule"/>
</dbReference>
<dbReference type="InterPro" id="IPR002121">
    <property type="entry name" value="HRDC_dom"/>
</dbReference>
<dbReference type="Gene3D" id="1.10.10.10">
    <property type="entry name" value="Winged helix-like DNA-binding domain superfamily/Winged helix DNA-binding domain"/>
    <property type="match status" value="1"/>
</dbReference>
<dbReference type="InterPro" id="IPR018982">
    <property type="entry name" value="RQC_domain"/>
</dbReference>
<evidence type="ECO:0000256" key="15">
    <source>
        <dbReference type="ARBA" id="ARBA00034617"/>
    </source>
</evidence>
<dbReference type="InterPro" id="IPR036388">
    <property type="entry name" value="WH-like_DNA-bd_sf"/>
</dbReference>
<dbReference type="SUPFAM" id="SSF52540">
    <property type="entry name" value="P-loop containing nucleoside triphosphate hydrolases"/>
    <property type="match status" value="1"/>
</dbReference>
<dbReference type="SMART" id="SM00341">
    <property type="entry name" value="HRDC"/>
    <property type="match status" value="1"/>
</dbReference>
<dbReference type="FunFam" id="1.10.150.80:FF:000002">
    <property type="entry name" value="ATP-dependent DNA helicase RecQ"/>
    <property type="match status" value="1"/>
</dbReference>
<dbReference type="GO" id="GO:0003677">
    <property type="term" value="F:DNA binding"/>
    <property type="evidence" value="ECO:0007669"/>
    <property type="project" value="UniProtKB-KW"/>
</dbReference>
<dbReference type="InterPro" id="IPR032284">
    <property type="entry name" value="RecQ_Zn-bd"/>
</dbReference>
<feature type="domain" description="Helicase C-terminal" evidence="19">
    <location>
        <begin position="222"/>
        <end position="366"/>
    </location>
</feature>
<dbReference type="GO" id="GO:0016787">
    <property type="term" value="F:hydrolase activity"/>
    <property type="evidence" value="ECO:0007669"/>
    <property type="project" value="UniProtKB-KW"/>
</dbReference>
<gene>
    <name evidence="20" type="ORF">SAMN04488528_100114</name>
</gene>
<keyword evidence="10" id="KW-0067">ATP-binding</keyword>
<evidence type="ECO:0000256" key="16">
    <source>
        <dbReference type="NCBIfam" id="TIGR01389"/>
    </source>
</evidence>
<dbReference type="InterPro" id="IPR001650">
    <property type="entry name" value="Helicase_C-like"/>
</dbReference>
<dbReference type="GO" id="GO:0006310">
    <property type="term" value="P:DNA recombination"/>
    <property type="evidence" value="ECO:0007669"/>
    <property type="project" value="UniProtKB-UniRule"/>
</dbReference>
<keyword evidence="7" id="KW-0378">Hydrolase</keyword>
<evidence type="ECO:0000256" key="10">
    <source>
        <dbReference type="ARBA" id="ARBA00022840"/>
    </source>
</evidence>
<keyword evidence="21" id="KW-1185">Reference proteome</keyword>
<feature type="domain" description="Helicase ATP-binding" evidence="18">
    <location>
        <begin position="29"/>
        <end position="198"/>
    </location>
</feature>
<dbReference type="InterPro" id="IPR006293">
    <property type="entry name" value="DNA_helicase_ATP-dep_RecQ_bac"/>
</dbReference>
<evidence type="ECO:0000313" key="21">
    <source>
        <dbReference type="Proteomes" id="UP000198619"/>
    </source>
</evidence>
<dbReference type="Pfam" id="PF14493">
    <property type="entry name" value="HTH_40"/>
    <property type="match status" value="1"/>
</dbReference>
<reference evidence="20 21" key="1">
    <citation type="submission" date="2016-10" db="EMBL/GenBank/DDBJ databases">
        <authorList>
            <person name="de Groot N.N."/>
        </authorList>
    </citation>
    <scope>NUCLEOTIDE SEQUENCE [LARGE SCALE GENOMIC DNA]</scope>
    <source>
        <strain evidence="20 21">DSM 12271</strain>
    </source>
</reference>
<evidence type="ECO:0000256" key="13">
    <source>
        <dbReference type="ARBA" id="ARBA00023204"/>
    </source>
</evidence>
<comment type="cofactor">
    <cofactor evidence="1">
        <name>Mg(2+)</name>
        <dbReference type="ChEBI" id="CHEBI:18420"/>
    </cofactor>
</comment>
<organism evidence="20 21">
    <name type="scientific">Clostridium frigidicarnis</name>
    <dbReference type="NCBI Taxonomy" id="84698"/>
    <lineage>
        <taxon>Bacteria</taxon>
        <taxon>Bacillati</taxon>
        <taxon>Bacillota</taxon>
        <taxon>Clostridia</taxon>
        <taxon>Eubacteriales</taxon>
        <taxon>Clostridiaceae</taxon>
        <taxon>Clostridium</taxon>
    </lineage>
</organism>
<name>A0A1I0UYH3_9CLOT</name>
<evidence type="ECO:0000256" key="4">
    <source>
        <dbReference type="ARBA" id="ARBA00022723"/>
    </source>
</evidence>
<feature type="domain" description="HRDC" evidence="17">
    <location>
        <begin position="516"/>
        <end position="596"/>
    </location>
</feature>
<dbReference type="InterPro" id="IPR010997">
    <property type="entry name" value="HRDC-like_sf"/>
</dbReference>
<dbReference type="Pfam" id="PF00570">
    <property type="entry name" value="HRDC"/>
    <property type="match status" value="1"/>
</dbReference>
<dbReference type="CDD" id="cd18794">
    <property type="entry name" value="SF2_C_RecQ"/>
    <property type="match status" value="1"/>
</dbReference>
<dbReference type="InterPro" id="IPR014001">
    <property type="entry name" value="Helicase_ATP-bd"/>
</dbReference>
<dbReference type="PROSITE" id="PS51194">
    <property type="entry name" value="HELICASE_CTER"/>
    <property type="match status" value="1"/>
</dbReference>
<dbReference type="GO" id="GO:0043590">
    <property type="term" value="C:bacterial nucleoid"/>
    <property type="evidence" value="ECO:0007669"/>
    <property type="project" value="TreeGrafter"/>
</dbReference>
<dbReference type="SMART" id="SM00490">
    <property type="entry name" value="HELICc"/>
    <property type="match status" value="1"/>
</dbReference>
<dbReference type="CDD" id="cd17920">
    <property type="entry name" value="DEXHc_RecQ"/>
    <property type="match status" value="1"/>
</dbReference>
<sequence length="725" mass="82763">MYILNGKALEILNKYYGYSSFRKGQEEIIHEIINGNDVSCIMPTGGGKSICYQIPALLMEGITLVISPLISLMKDQVDTLRNLGIKAAYINSSLDEYEILEIINDLKNNEIKILYIAPERLQSQDFINSIRNINISLVAVDEAHCVSQWGHDFRVSYKYISGFVSNLSVRPTVAAFTATATEDVRRDIVSLLSLENPKIFITGFNRENLEIEVLKGVNKKSYILDYLTNNKDESGIIYAATRKECDALCEFLNSKGFLTNRYHAGLKDEERAKIQEDFVYDKTPVIIATNAFGMGIDKSNVRFVIHYNIPKNLESYYQEIGRAGRDGEDSSCILLFSPSDVHTQKYLIDVSTDNTDRKTNEYKKLQNMVDMVYSNNCYKGFILDYFGEEHGDNCSKCSNCNSDAKLVDKTVDAQKVLSCVYRMKRPYGTTMIIDVLRGSSNKKLLSVGLDEISTYGIMKNYSKDNLKEFINTLISHKFIDSVEGDYPVVRLNNISIQVLKGEEKVFLREEVKAKKLSVNNDLYELLRTLRKDIAMEENIPPYVVFGDTSLKEMSTRYPRNSEEFLDINGVGESKCEKYGERFLNIINEYVDENNINVKWIFTKKSKTATKTSSSEEKNSSSKEKSNYVTVNMLKEMPFKDVAKERKLMTTTMFNHIMDYVKDEGNIDFNIDFTGILKEDNEAIILNAIEKVGYDKLRPIKDEVPSEITYDEIKSVIVKKFFVKTA</sequence>
<comment type="cofactor">
    <cofactor evidence="2">
        <name>Zn(2+)</name>
        <dbReference type="ChEBI" id="CHEBI:29105"/>
    </cofactor>
</comment>
<accession>A0A1I0UYH3</accession>
<evidence type="ECO:0000256" key="5">
    <source>
        <dbReference type="ARBA" id="ARBA00022741"/>
    </source>
</evidence>
<dbReference type="PANTHER" id="PTHR13710:SF105">
    <property type="entry name" value="ATP-DEPENDENT DNA HELICASE Q1"/>
    <property type="match status" value="1"/>
</dbReference>
<dbReference type="NCBIfam" id="TIGR01389">
    <property type="entry name" value="recQ"/>
    <property type="match status" value="1"/>
</dbReference>
<dbReference type="Gene3D" id="1.10.150.80">
    <property type="entry name" value="HRDC domain"/>
    <property type="match status" value="1"/>
</dbReference>
<dbReference type="Pfam" id="PF00270">
    <property type="entry name" value="DEAD"/>
    <property type="match status" value="1"/>
</dbReference>
<evidence type="ECO:0000313" key="20">
    <source>
        <dbReference type="EMBL" id="SFA69095.1"/>
    </source>
</evidence>
<evidence type="ECO:0000259" key="19">
    <source>
        <dbReference type="PROSITE" id="PS51194"/>
    </source>
</evidence>
<evidence type="ECO:0000256" key="9">
    <source>
        <dbReference type="ARBA" id="ARBA00022833"/>
    </source>
</evidence>
<dbReference type="GO" id="GO:0046872">
    <property type="term" value="F:metal ion binding"/>
    <property type="evidence" value="ECO:0007669"/>
    <property type="project" value="UniProtKB-KW"/>
</dbReference>
<keyword evidence="9" id="KW-0862">Zinc</keyword>
<keyword evidence="11" id="KW-0238">DNA-binding</keyword>
<evidence type="ECO:0000256" key="8">
    <source>
        <dbReference type="ARBA" id="ARBA00022806"/>
    </source>
</evidence>
<dbReference type="GO" id="GO:0006260">
    <property type="term" value="P:DNA replication"/>
    <property type="evidence" value="ECO:0007669"/>
    <property type="project" value="InterPro"/>
</dbReference>
<dbReference type="SUPFAM" id="SSF47819">
    <property type="entry name" value="HRDC-like"/>
    <property type="match status" value="1"/>
</dbReference>
<dbReference type="GO" id="GO:0005737">
    <property type="term" value="C:cytoplasm"/>
    <property type="evidence" value="ECO:0007669"/>
    <property type="project" value="TreeGrafter"/>
</dbReference>
<dbReference type="InterPro" id="IPR011545">
    <property type="entry name" value="DEAD/DEAH_box_helicase_dom"/>
</dbReference>
<dbReference type="GO" id="GO:0030894">
    <property type="term" value="C:replisome"/>
    <property type="evidence" value="ECO:0007669"/>
    <property type="project" value="TreeGrafter"/>
</dbReference>
<dbReference type="NCBIfam" id="TIGR00614">
    <property type="entry name" value="recQ_fam"/>
    <property type="match status" value="1"/>
</dbReference>
<dbReference type="PROSITE" id="PS51192">
    <property type="entry name" value="HELICASE_ATP_BIND_1"/>
    <property type="match status" value="1"/>
</dbReference>
<comment type="catalytic activity">
    <reaction evidence="15">
        <text>Couples ATP hydrolysis with the unwinding of duplex DNA by translocating in the 3'-5' direction.</text>
        <dbReference type="EC" id="5.6.2.4"/>
    </reaction>
</comment>
<evidence type="ECO:0000259" key="17">
    <source>
        <dbReference type="PROSITE" id="PS50967"/>
    </source>
</evidence>
<keyword evidence="8 20" id="KW-0347">Helicase</keyword>
<keyword evidence="13" id="KW-0234">DNA repair</keyword>
<comment type="similarity">
    <text evidence="3">Belongs to the helicase family. RecQ subfamily.</text>
</comment>